<dbReference type="CDD" id="cd20071">
    <property type="entry name" value="SET_SMYD"/>
    <property type="match status" value="1"/>
</dbReference>
<protein>
    <recommendedName>
        <fullName evidence="3">SET domain-containing protein</fullName>
    </recommendedName>
</protein>
<dbReference type="InterPro" id="IPR046341">
    <property type="entry name" value="SET_dom_sf"/>
</dbReference>
<evidence type="ECO:0008006" key="3">
    <source>
        <dbReference type="Google" id="ProtNLM"/>
    </source>
</evidence>
<organism evidence="1 2">
    <name type="scientific">Adiantum capillus-veneris</name>
    <name type="common">Maidenhair fern</name>
    <dbReference type="NCBI Taxonomy" id="13818"/>
    <lineage>
        <taxon>Eukaryota</taxon>
        <taxon>Viridiplantae</taxon>
        <taxon>Streptophyta</taxon>
        <taxon>Embryophyta</taxon>
        <taxon>Tracheophyta</taxon>
        <taxon>Polypodiopsida</taxon>
        <taxon>Polypodiidae</taxon>
        <taxon>Polypodiales</taxon>
        <taxon>Pteridineae</taxon>
        <taxon>Pteridaceae</taxon>
        <taxon>Vittarioideae</taxon>
        <taxon>Adiantum</taxon>
    </lineage>
</organism>
<dbReference type="Gene3D" id="2.170.270.10">
    <property type="entry name" value="SET domain"/>
    <property type="match status" value="1"/>
</dbReference>
<name>A0A9D4U3I2_ADICA</name>
<reference evidence="1" key="1">
    <citation type="submission" date="2021-01" db="EMBL/GenBank/DDBJ databases">
        <title>Adiantum capillus-veneris genome.</title>
        <authorList>
            <person name="Fang Y."/>
            <person name="Liao Q."/>
        </authorList>
    </citation>
    <scope>NUCLEOTIDE SEQUENCE</scope>
    <source>
        <strain evidence="1">H3</strain>
        <tissue evidence="1">Leaf</tissue>
    </source>
</reference>
<evidence type="ECO:0000313" key="1">
    <source>
        <dbReference type="EMBL" id="KAI5059491.1"/>
    </source>
</evidence>
<keyword evidence="2" id="KW-1185">Reference proteome</keyword>
<dbReference type="Proteomes" id="UP000886520">
    <property type="component" value="Chromosome 25"/>
</dbReference>
<gene>
    <name evidence="1" type="ORF">GOP47_0025810</name>
</gene>
<dbReference type="AlphaFoldDB" id="A0A9D4U3I2"/>
<comment type="caution">
    <text evidence="1">The sequence shown here is derived from an EMBL/GenBank/DDBJ whole genome shotgun (WGS) entry which is preliminary data.</text>
</comment>
<dbReference type="PANTHER" id="PTHR47780">
    <property type="entry name" value="PROTEIN SET DOMAIN GROUP 41"/>
    <property type="match status" value="1"/>
</dbReference>
<accession>A0A9D4U3I2</accession>
<evidence type="ECO:0000313" key="2">
    <source>
        <dbReference type="Proteomes" id="UP000886520"/>
    </source>
</evidence>
<proteinExistence type="predicted"/>
<sequence>MKRDRGATSACTMVGLRLRSGYQVEEGHDLVEEVEPWAAAVSDLLLSSHCAACFRPCCTSYFPCPGPCQGALLYCSPSCRTLDLPLHSRSAECKLLALLRSSLSPVSSSGLPSLGGTCDIRTALRLLALYDSLNHITPFLAASRCAHGVNHEPRLGGLLSNRSSLLLISPSSEEDEVEDEEQQCLARELGEAARLMCHVRYTTPTVAHVCQIPIHTEHDPAVHVNDWRGDAEGQEVYMTQRKTSEAVFPHVPECPEGGSHPKNHGKEQVEALQKTNEIWAESEQLLTSASAHCHTKEQMIINKVPFLVQDDEVLLVQEVLCQVFTNGVRIHMDLSPADGHLNVQSTDLGTAVYGPLLSWINHSCRPNAFFSFVLARQVNVSTESADKASLDPDMDVVGLEDTWGLRPAFPWSDRADDRGPHCLQHYSPHVRLRAIRNIKSSEPVCISYVDLLQPKDKRRQELWLKYRFHCTCERCEMTSTEGVDGILQNLGFYGGNQSEISILEEWLSEEAQHGFRELLENDNPLLCCEILEGAMLKLVHHACKSHFNVESPQFWPLQESLYSGEQQCLEASMRHSRHWKMHLMHHLCLNIYMILSSSYKLIAIGFSNSSDEGLSTTSAATMSNRVSERRGVECCIASAAYSLVQAIMIQRLCDLGEPGLMAISARFWLQNWEGCINLVSKLDSYFHIDSMSEMQSLLSMCISELKRIICLPDDNFIFKLKDLLSVCEGLQNCHSTSQLLWFSAATLWPFLRSTSPFLSHVENPLNISEVRIGIVEKRAGLFESKDEWLCYRGEALICALCSLRQSVRLINILHGSCDELIEAMQSFLSVSFCKGSAMSSISIEAND</sequence>
<dbReference type="PANTHER" id="PTHR47780:SF1">
    <property type="entry name" value="PROTEIN SET DOMAIN GROUP 41"/>
    <property type="match status" value="1"/>
</dbReference>
<dbReference type="SUPFAM" id="SSF82199">
    <property type="entry name" value="SET domain"/>
    <property type="match status" value="2"/>
</dbReference>
<dbReference type="EMBL" id="JABFUD020000025">
    <property type="protein sequence ID" value="KAI5059491.1"/>
    <property type="molecule type" value="Genomic_DNA"/>
</dbReference>
<dbReference type="OrthoDB" id="5945798at2759"/>